<reference evidence="4 5" key="1">
    <citation type="journal article" date="2019" name="Int. J. Syst. Evol. Microbiol.">
        <title>The Global Catalogue of Microorganisms (GCM) 10K type strain sequencing project: providing services to taxonomists for standard genome sequencing and annotation.</title>
        <authorList>
            <consortium name="The Broad Institute Genomics Platform"/>
            <consortium name="The Broad Institute Genome Sequencing Center for Infectious Disease"/>
            <person name="Wu L."/>
            <person name="Ma J."/>
        </authorList>
    </citation>
    <scope>NUCLEOTIDE SEQUENCE [LARGE SCALE GENOMIC DNA]</scope>
    <source>
        <strain evidence="4 5">DT31</strain>
    </source>
</reference>
<name>A0ABD5WGR6_9EURY</name>
<dbReference type="PANTHER" id="PTHR43615">
    <property type="entry name" value="PHOSPHOENOLPYRUVATE SYNTHASE-RELATED"/>
    <property type="match status" value="1"/>
</dbReference>
<dbReference type="Pfam" id="PF00391">
    <property type="entry name" value="PEP-utilizers"/>
    <property type="match status" value="1"/>
</dbReference>
<evidence type="ECO:0000313" key="5">
    <source>
        <dbReference type="Proteomes" id="UP001596461"/>
    </source>
</evidence>
<dbReference type="AlphaFoldDB" id="A0ABD5WGR6"/>
<dbReference type="Gene3D" id="3.30.1490.20">
    <property type="entry name" value="ATP-grasp fold, A domain"/>
    <property type="match status" value="1"/>
</dbReference>
<proteinExistence type="predicted"/>
<evidence type="ECO:0000259" key="3">
    <source>
        <dbReference type="Pfam" id="PF01326"/>
    </source>
</evidence>
<evidence type="ECO:0000256" key="1">
    <source>
        <dbReference type="SAM" id="MobiDB-lite"/>
    </source>
</evidence>
<dbReference type="RefSeq" id="WP_284032483.1">
    <property type="nucleotide sequence ID" value="NZ_CP126154.1"/>
</dbReference>
<accession>A0ABD5WGR6</accession>
<dbReference type="Gene3D" id="3.50.30.10">
    <property type="entry name" value="Phosphohistidine domain"/>
    <property type="match status" value="1"/>
</dbReference>
<dbReference type="InterPro" id="IPR008279">
    <property type="entry name" value="PEP-util_enz_mobile_dom"/>
</dbReference>
<dbReference type="PANTHER" id="PTHR43615:SF1">
    <property type="entry name" value="PPDK_N DOMAIN-CONTAINING PROTEIN"/>
    <property type="match status" value="1"/>
</dbReference>
<keyword evidence="5" id="KW-1185">Reference proteome</keyword>
<sequence>MTQHRTPAFVRRFDSLGSDDLAVAGGKGANLGVLVAAGLPVPPGFVVTTAAYRALTDDAEIRDAIERLDSCAPDDRDALTRTAAEVRDLVRARPVDEALEHAIVDALDGVAETAAETTYAVRSSATAEDLPSASFAGQHDTHLGVAAEGVVDRVRDCVASLFTDRAVAYRARNGIAHTDVEMAVVVQEMVDADAAGVLFTADPETGERTVATVDATHGLGDTVVAGEVHADHARVARDTGDVLAYDVGEKATELRLSPDGTAAVDAPTDRRETRALTDDHLRTLVDLGGRVEALFGEPQDVEWALTGSGFVIVQSRPITSLVSLPVPRPADDRLHVYLSLGHGQAMTDPMPPLALDVWETVYGEVMNGFTGVERVWITRTEGRAYMDITPFLAFERTRAGVVETIEAVNRSAAEGAERLLAERREEFGVDVSLATLPALLGTATRVLPLVARLLWEGVAPFVRGSAGVDEFVADLDEWASAQAAAILDTDDPAELVDNVFAGFPPAFVAEVSPKSMRAVVGPLAGSVVERVVPGADAATVEAAARGNEAEVGTRMTLALGDLADLARETPAVERAVLDGRSFEEIRTTEGSEPFVAAFEAFLDEFGHRAVGEFDVSRPRWRDDPSGPLGIVRGNLRGEEPGAHRDRLRERKREAQAAIDELQAKAGRGLLGPVRRPLVSHLLRTYRSHIHLRDEPKHAIAHLFAGWHGGLQRAGEHLVAAGVLDDADDVWFLRRDELRALVADPDGEVPDIAARKREHDRHRRIDVPPLITSEGEIPRGERAAVDEGTLVGTGVSGGVVEGVARIVDDPATTTLRAGEILVCPSSDPAWTPLFATAAGLVTEVGGSLTHGALVAREYGLPAVVSVTDATTAIRDGQRIRVDGDAGTVELLDDADDGTDDGTRASEPAVDD</sequence>
<feature type="domain" description="Pyruvate phosphate dikinase AMP/ATP-binding" evidence="3">
    <location>
        <begin position="23"/>
        <end position="321"/>
    </location>
</feature>
<comment type="caution">
    <text evidence="4">The sequence shown here is derived from an EMBL/GenBank/DDBJ whole genome shotgun (WGS) entry which is preliminary data.</text>
</comment>
<dbReference type="SUPFAM" id="SSF52009">
    <property type="entry name" value="Phosphohistidine domain"/>
    <property type="match status" value="1"/>
</dbReference>
<dbReference type="InterPro" id="IPR013815">
    <property type="entry name" value="ATP_grasp_subdomain_1"/>
</dbReference>
<dbReference type="Gene3D" id="3.30.470.20">
    <property type="entry name" value="ATP-grasp fold, B domain"/>
    <property type="match status" value="1"/>
</dbReference>
<dbReference type="Proteomes" id="UP001596461">
    <property type="component" value="Unassembled WGS sequence"/>
</dbReference>
<dbReference type="EMBL" id="JBHTAH010000011">
    <property type="protein sequence ID" value="MFC7070531.1"/>
    <property type="molecule type" value="Genomic_DNA"/>
</dbReference>
<organism evidence="4 5">
    <name type="scientific">Halobaculum lipolyticum</name>
    <dbReference type="NCBI Taxonomy" id="3032001"/>
    <lineage>
        <taxon>Archaea</taxon>
        <taxon>Methanobacteriati</taxon>
        <taxon>Methanobacteriota</taxon>
        <taxon>Stenosarchaea group</taxon>
        <taxon>Halobacteria</taxon>
        <taxon>Halobacteriales</taxon>
        <taxon>Haloferacaceae</taxon>
        <taxon>Halobaculum</taxon>
    </lineage>
</organism>
<evidence type="ECO:0000259" key="2">
    <source>
        <dbReference type="Pfam" id="PF00391"/>
    </source>
</evidence>
<dbReference type="SUPFAM" id="SSF56059">
    <property type="entry name" value="Glutathione synthetase ATP-binding domain-like"/>
    <property type="match status" value="1"/>
</dbReference>
<dbReference type="GeneID" id="81124337"/>
<dbReference type="Pfam" id="PF01326">
    <property type="entry name" value="PPDK_N"/>
    <property type="match status" value="1"/>
</dbReference>
<feature type="domain" description="PEP-utilising enzyme mobile" evidence="2">
    <location>
        <begin position="815"/>
        <end position="885"/>
    </location>
</feature>
<dbReference type="InterPro" id="IPR051549">
    <property type="entry name" value="PEP_Utilizing_Enz"/>
</dbReference>
<evidence type="ECO:0000313" key="4">
    <source>
        <dbReference type="EMBL" id="MFC7070531.1"/>
    </source>
</evidence>
<feature type="compositionally biased region" description="Acidic residues" evidence="1">
    <location>
        <begin position="889"/>
        <end position="898"/>
    </location>
</feature>
<dbReference type="InterPro" id="IPR002192">
    <property type="entry name" value="PPDK_AMP/ATP-bd"/>
</dbReference>
<dbReference type="InterPro" id="IPR036637">
    <property type="entry name" value="Phosphohistidine_dom_sf"/>
</dbReference>
<protein>
    <submittedName>
        <fullName evidence="4">PEP/pyruvate-binding domain-containing protein</fullName>
    </submittedName>
</protein>
<feature type="region of interest" description="Disordered" evidence="1">
    <location>
        <begin position="886"/>
        <end position="910"/>
    </location>
</feature>
<gene>
    <name evidence="4" type="ORF">ACFQL9_12835</name>
</gene>